<dbReference type="GO" id="GO:0003677">
    <property type="term" value="F:DNA binding"/>
    <property type="evidence" value="ECO:0007669"/>
    <property type="project" value="UniProtKB-ARBA"/>
</dbReference>
<sequence length="399" mass="45678">MTRSGKKRQKNGEAPKPRVTESSRIRISQILEDFRASDAEVYTFEANLTNNERAVVHEVCRKMGMHSKSSGFLYTGMMSRHGNRRCVSVNKTKKKVDSTKRGEDLTSLTFSEGTNEVLRAVFTRYPPGDEEVIEKKDEKHSEKTQKQVTKDHFFCKPSMGKSEIERRVEEHTSKLENVTHLKQITRERSKLPIASFRDVITSTVESHQVVLISGETGCGKTTQSWYKGATIPFGSTCGIRVCLAKLCVLNLVPLSATSVAERISHERGEIIGNNVGYKDEIHERDRFSDFMLAVLRDMLPLCPHLRLVLRCLGGCPIIRVPGFTYPVKTYYLEDILSFLKSEKQNQLDCISGSASIENLEIADEEYRELHWMKLLIWLCQMMSLIPFWIYYLLKEPQKQ</sequence>
<accession>A0AAN8UV50</accession>
<dbReference type="Gene3D" id="3.30.1370.50">
    <property type="entry name" value="R3H-like domain"/>
    <property type="match status" value="1"/>
</dbReference>
<proteinExistence type="predicted"/>
<evidence type="ECO:0000256" key="3">
    <source>
        <dbReference type="ARBA" id="ARBA00022801"/>
    </source>
</evidence>
<dbReference type="AlphaFoldDB" id="A0AAN8UV50"/>
<dbReference type="GO" id="GO:0003723">
    <property type="term" value="F:RNA binding"/>
    <property type="evidence" value="ECO:0007669"/>
    <property type="project" value="UniProtKB-KW"/>
</dbReference>
<gene>
    <name evidence="12" type="ORF">RJ641_015678</name>
</gene>
<organism evidence="12 13">
    <name type="scientific">Dillenia turbinata</name>
    <dbReference type="NCBI Taxonomy" id="194707"/>
    <lineage>
        <taxon>Eukaryota</taxon>
        <taxon>Viridiplantae</taxon>
        <taxon>Streptophyta</taxon>
        <taxon>Embryophyta</taxon>
        <taxon>Tracheophyta</taxon>
        <taxon>Spermatophyta</taxon>
        <taxon>Magnoliopsida</taxon>
        <taxon>eudicotyledons</taxon>
        <taxon>Gunneridae</taxon>
        <taxon>Pentapetalae</taxon>
        <taxon>Dilleniales</taxon>
        <taxon>Dilleniaceae</taxon>
        <taxon>Dillenia</taxon>
    </lineage>
</organism>
<dbReference type="InterPro" id="IPR027417">
    <property type="entry name" value="P-loop_NTPase"/>
</dbReference>
<dbReference type="SUPFAM" id="SSF52540">
    <property type="entry name" value="P-loop containing nucleoside triphosphate hydrolases"/>
    <property type="match status" value="1"/>
</dbReference>
<feature type="domain" description="R3H" evidence="11">
    <location>
        <begin position="4"/>
        <end position="92"/>
    </location>
</feature>
<evidence type="ECO:0000256" key="10">
    <source>
        <dbReference type="SAM" id="Phobius"/>
    </source>
</evidence>
<feature type="compositionally biased region" description="Basic and acidic residues" evidence="9">
    <location>
        <begin position="10"/>
        <end position="21"/>
    </location>
</feature>
<evidence type="ECO:0000256" key="8">
    <source>
        <dbReference type="ARBA" id="ARBA00047984"/>
    </source>
</evidence>
<dbReference type="SMART" id="SM00393">
    <property type="entry name" value="R3H"/>
    <property type="match status" value="1"/>
</dbReference>
<dbReference type="GO" id="GO:0005634">
    <property type="term" value="C:nucleus"/>
    <property type="evidence" value="ECO:0007669"/>
    <property type="project" value="UniProtKB-SubCell"/>
</dbReference>
<keyword evidence="3" id="KW-0378">Hydrolase</keyword>
<keyword evidence="13" id="KW-1185">Reference proteome</keyword>
<evidence type="ECO:0000256" key="2">
    <source>
        <dbReference type="ARBA" id="ARBA00022741"/>
    </source>
</evidence>
<dbReference type="Pfam" id="PF01424">
    <property type="entry name" value="R3H"/>
    <property type="match status" value="1"/>
</dbReference>
<evidence type="ECO:0000313" key="12">
    <source>
        <dbReference type="EMBL" id="KAK6919774.1"/>
    </source>
</evidence>
<evidence type="ECO:0000256" key="5">
    <source>
        <dbReference type="ARBA" id="ARBA00022840"/>
    </source>
</evidence>
<dbReference type="SUPFAM" id="SSF82708">
    <property type="entry name" value="R3H domain"/>
    <property type="match status" value="1"/>
</dbReference>
<dbReference type="PANTHER" id="PTHR18934:SF213">
    <property type="entry name" value="3'-5' RNA HELICASE YTHDC2"/>
    <property type="match status" value="1"/>
</dbReference>
<keyword evidence="10" id="KW-0472">Membrane</keyword>
<dbReference type="GO" id="GO:0005524">
    <property type="term" value="F:ATP binding"/>
    <property type="evidence" value="ECO:0007669"/>
    <property type="project" value="UniProtKB-KW"/>
</dbReference>
<keyword evidence="4" id="KW-0347">Helicase</keyword>
<evidence type="ECO:0000256" key="7">
    <source>
        <dbReference type="ARBA" id="ARBA00023242"/>
    </source>
</evidence>
<comment type="catalytic activity">
    <reaction evidence="8">
        <text>ATP + H2O = ADP + phosphate + H(+)</text>
        <dbReference type="Rhea" id="RHEA:13065"/>
        <dbReference type="ChEBI" id="CHEBI:15377"/>
        <dbReference type="ChEBI" id="CHEBI:15378"/>
        <dbReference type="ChEBI" id="CHEBI:30616"/>
        <dbReference type="ChEBI" id="CHEBI:43474"/>
        <dbReference type="ChEBI" id="CHEBI:456216"/>
        <dbReference type="EC" id="3.6.4.13"/>
    </reaction>
</comment>
<feature type="transmembrane region" description="Helical" evidence="10">
    <location>
        <begin position="374"/>
        <end position="393"/>
    </location>
</feature>
<reference evidence="12 13" key="1">
    <citation type="submission" date="2023-12" db="EMBL/GenBank/DDBJ databases">
        <title>A high-quality genome assembly for Dillenia turbinata (Dilleniales).</title>
        <authorList>
            <person name="Chanderbali A."/>
        </authorList>
    </citation>
    <scope>NUCLEOTIDE SEQUENCE [LARGE SCALE GENOMIC DNA]</scope>
    <source>
        <strain evidence="12">LSX21</strain>
        <tissue evidence="12">Leaf</tissue>
    </source>
</reference>
<dbReference type="InterPro" id="IPR001374">
    <property type="entry name" value="R3H_dom"/>
</dbReference>
<dbReference type="GO" id="GO:0016787">
    <property type="term" value="F:hydrolase activity"/>
    <property type="evidence" value="ECO:0007669"/>
    <property type="project" value="UniProtKB-KW"/>
</dbReference>
<evidence type="ECO:0000256" key="9">
    <source>
        <dbReference type="SAM" id="MobiDB-lite"/>
    </source>
</evidence>
<dbReference type="GO" id="GO:0003724">
    <property type="term" value="F:RNA helicase activity"/>
    <property type="evidence" value="ECO:0007669"/>
    <property type="project" value="UniProtKB-EC"/>
</dbReference>
<keyword evidence="10" id="KW-0812">Transmembrane</keyword>
<dbReference type="EMBL" id="JBAMMX010000021">
    <property type="protein sequence ID" value="KAK6919774.1"/>
    <property type="molecule type" value="Genomic_DNA"/>
</dbReference>
<comment type="caution">
    <text evidence="12">The sequence shown here is derived from an EMBL/GenBank/DDBJ whole genome shotgun (WGS) entry which is preliminary data.</text>
</comment>
<keyword evidence="6" id="KW-0694">RNA-binding</keyword>
<evidence type="ECO:0000256" key="1">
    <source>
        <dbReference type="ARBA" id="ARBA00004123"/>
    </source>
</evidence>
<comment type="subcellular location">
    <subcellularLocation>
        <location evidence="1">Nucleus</location>
    </subcellularLocation>
</comment>
<keyword evidence="2" id="KW-0547">Nucleotide-binding</keyword>
<dbReference type="InterPro" id="IPR036867">
    <property type="entry name" value="R3H_dom_sf"/>
</dbReference>
<evidence type="ECO:0000256" key="6">
    <source>
        <dbReference type="ARBA" id="ARBA00022884"/>
    </source>
</evidence>
<protein>
    <submittedName>
        <fullName evidence="12">R3H domain</fullName>
    </submittedName>
</protein>
<evidence type="ECO:0000259" key="11">
    <source>
        <dbReference type="SMART" id="SM00393"/>
    </source>
</evidence>
<dbReference type="PANTHER" id="PTHR18934">
    <property type="entry name" value="ATP-DEPENDENT RNA HELICASE"/>
    <property type="match status" value="1"/>
</dbReference>
<evidence type="ECO:0000256" key="4">
    <source>
        <dbReference type="ARBA" id="ARBA00022806"/>
    </source>
</evidence>
<keyword evidence="7" id="KW-0539">Nucleus</keyword>
<keyword evidence="10" id="KW-1133">Transmembrane helix</keyword>
<name>A0AAN8UV50_9MAGN</name>
<evidence type="ECO:0000313" key="13">
    <source>
        <dbReference type="Proteomes" id="UP001370490"/>
    </source>
</evidence>
<dbReference type="Gene3D" id="3.40.50.300">
    <property type="entry name" value="P-loop containing nucleotide triphosphate hydrolases"/>
    <property type="match status" value="1"/>
</dbReference>
<keyword evidence="5" id="KW-0067">ATP-binding</keyword>
<dbReference type="FunFam" id="3.30.1370.50:FF:000002">
    <property type="entry name" value="Immunoglobulin mu DNA-binding protein 2"/>
    <property type="match status" value="1"/>
</dbReference>
<feature type="region of interest" description="Disordered" evidence="9">
    <location>
        <begin position="1"/>
        <end position="21"/>
    </location>
</feature>
<dbReference type="Proteomes" id="UP001370490">
    <property type="component" value="Unassembled WGS sequence"/>
</dbReference>